<accession>A0A2K9MCE7</accession>
<dbReference type="KEGG" id="paru:CYR75_02395"/>
<evidence type="ECO:0000313" key="2">
    <source>
        <dbReference type="Proteomes" id="UP000234882"/>
    </source>
</evidence>
<dbReference type="EMBL" id="CP025583">
    <property type="protein sequence ID" value="AUM73294.1"/>
    <property type="molecule type" value="Genomic_DNA"/>
</dbReference>
<proteinExistence type="predicted"/>
<gene>
    <name evidence="1" type="ORF">CYR75_02395</name>
</gene>
<dbReference type="OrthoDB" id="7773807at2"/>
<organism evidence="1 2">
    <name type="scientific">Paracoccus jeotgali</name>
    <dbReference type="NCBI Taxonomy" id="2065379"/>
    <lineage>
        <taxon>Bacteria</taxon>
        <taxon>Pseudomonadati</taxon>
        <taxon>Pseudomonadota</taxon>
        <taxon>Alphaproteobacteria</taxon>
        <taxon>Rhodobacterales</taxon>
        <taxon>Paracoccaceae</taxon>
        <taxon>Paracoccus</taxon>
    </lineage>
</organism>
<dbReference type="RefSeq" id="WP_101498678.1">
    <property type="nucleotide sequence ID" value="NZ_CP025583.1"/>
</dbReference>
<protein>
    <recommendedName>
        <fullName evidence="3">Lipoprotein</fullName>
    </recommendedName>
</protein>
<evidence type="ECO:0008006" key="3">
    <source>
        <dbReference type="Google" id="ProtNLM"/>
    </source>
</evidence>
<dbReference type="AlphaFoldDB" id="A0A2K9MCE7"/>
<reference evidence="2" key="1">
    <citation type="submission" date="2017-12" db="EMBL/GenBank/DDBJ databases">
        <title>Genomic analysis of Paracoccus sp. CBA4604.</title>
        <authorList>
            <person name="Roh S.W."/>
            <person name="Kim J.Y."/>
            <person name="Kim J.S."/>
        </authorList>
    </citation>
    <scope>NUCLEOTIDE SEQUENCE [LARGE SCALE GENOMIC DNA]</scope>
    <source>
        <strain evidence="2">CBA4604</strain>
    </source>
</reference>
<dbReference type="PROSITE" id="PS51257">
    <property type="entry name" value="PROKAR_LIPOPROTEIN"/>
    <property type="match status" value="1"/>
</dbReference>
<dbReference type="Proteomes" id="UP000234882">
    <property type="component" value="Chromosome"/>
</dbReference>
<sequence>MRFATLALTLTVALGVSGCSRFGSDSGLNPLGWFRSGSSQPTTLEPRGGWVTQDQDYRPLVPQILSAGFEPINEGKLLIVTGFAPVKGWYDLEIKTERVQPAKQLRPDDDGILRLVLVGSPPLPGSPAAAMRANPQVDRLNVALPISNVQLLRLRGIEVRSATGGVSLRP</sequence>
<keyword evidence="2" id="KW-1185">Reference proteome</keyword>
<name>A0A2K9MCE7_9RHOB</name>
<evidence type="ECO:0000313" key="1">
    <source>
        <dbReference type="EMBL" id="AUM73294.1"/>
    </source>
</evidence>